<proteinExistence type="predicted"/>
<dbReference type="Proteomes" id="UP000033664">
    <property type="component" value="Unassembled WGS sequence"/>
</dbReference>
<dbReference type="InterPro" id="IPR001279">
    <property type="entry name" value="Metallo-B-lactamas"/>
</dbReference>
<dbReference type="OrthoDB" id="9784009at2"/>
<dbReference type="GO" id="GO:0006749">
    <property type="term" value="P:glutathione metabolic process"/>
    <property type="evidence" value="ECO:0007669"/>
    <property type="project" value="InterPro"/>
</dbReference>
<evidence type="ECO:0000313" key="4">
    <source>
        <dbReference type="Proteomes" id="UP000033664"/>
    </source>
</evidence>
<dbReference type="SMART" id="SM00849">
    <property type="entry name" value="Lactamase_B"/>
    <property type="match status" value="1"/>
</dbReference>
<dbReference type="GO" id="GO:0070813">
    <property type="term" value="P:hydrogen sulfide metabolic process"/>
    <property type="evidence" value="ECO:0007669"/>
    <property type="project" value="TreeGrafter"/>
</dbReference>
<sequence>MSLTVVPFYHSPSHTLSYVLFCPTTRHAALIDAVADYDAATDTLSFASADIIIRYLERHQLTLKWLIETHVHADHFSACNYVGEQCGGQTVVSQHIRDVQQTLKPIYQLACATNGEQFDKQVNDGDRLPLGDYELKVLATPGHTPDGISIYVDGHVFIGDTLFMPDSGSARCDFPKGSAEQLYHSIQKLLSLPSNTKVWVCHDYQPEGRALDYHSTIGCQREQNVHLQQSAPQFIAQRQQRDATLNKPKLMDKAVPFNLQGARVGAADLPQRL</sequence>
<accession>A0A0F4PKQ3</accession>
<comment type="caution">
    <text evidence="3">The sequence shown here is derived from an EMBL/GenBank/DDBJ whole genome shotgun (WGS) entry which is preliminary data.</text>
</comment>
<dbReference type="Pfam" id="PF00753">
    <property type="entry name" value="Lactamase_B"/>
    <property type="match status" value="1"/>
</dbReference>
<dbReference type="InterPro" id="IPR044528">
    <property type="entry name" value="POD-like_MBL-fold"/>
</dbReference>
<name>A0A0F4PKQ3_9GAMM</name>
<dbReference type="SUPFAM" id="SSF56281">
    <property type="entry name" value="Metallo-hydrolase/oxidoreductase"/>
    <property type="match status" value="1"/>
</dbReference>
<reference evidence="3 4" key="1">
    <citation type="journal article" date="2015" name="BMC Genomics">
        <title>Genome mining reveals unlocked bioactive potential of marine Gram-negative bacteria.</title>
        <authorList>
            <person name="Machado H."/>
            <person name="Sonnenschein E.C."/>
            <person name="Melchiorsen J."/>
            <person name="Gram L."/>
        </authorList>
    </citation>
    <scope>NUCLEOTIDE SEQUENCE [LARGE SCALE GENOMIC DNA]</scope>
    <source>
        <strain evidence="3 4">S3137</strain>
    </source>
</reference>
<organism evidence="3 4">
    <name type="scientific">Pseudoalteromonas ruthenica</name>
    <dbReference type="NCBI Taxonomy" id="151081"/>
    <lineage>
        <taxon>Bacteria</taxon>
        <taxon>Pseudomonadati</taxon>
        <taxon>Pseudomonadota</taxon>
        <taxon>Gammaproteobacteria</taxon>
        <taxon>Alteromonadales</taxon>
        <taxon>Pseudoalteromonadaceae</taxon>
        <taxon>Pseudoalteromonas</taxon>
    </lineage>
</organism>
<dbReference type="eggNOG" id="COG0491">
    <property type="taxonomic scope" value="Bacteria"/>
</dbReference>
<dbReference type="PANTHER" id="PTHR43084">
    <property type="entry name" value="PERSULFIDE DIOXYGENASE ETHE1"/>
    <property type="match status" value="1"/>
</dbReference>
<dbReference type="AlphaFoldDB" id="A0A0F4PKQ3"/>
<keyword evidence="4" id="KW-1185">Reference proteome</keyword>
<dbReference type="InterPro" id="IPR036866">
    <property type="entry name" value="RibonucZ/Hydroxyglut_hydro"/>
</dbReference>
<dbReference type="Gene3D" id="3.60.15.10">
    <property type="entry name" value="Ribonuclease Z/Hydroxyacylglutathione hydrolase-like"/>
    <property type="match status" value="1"/>
</dbReference>
<evidence type="ECO:0000313" key="3">
    <source>
        <dbReference type="EMBL" id="KJY96115.1"/>
    </source>
</evidence>
<dbReference type="GO" id="GO:0046872">
    <property type="term" value="F:metal ion binding"/>
    <property type="evidence" value="ECO:0007669"/>
    <property type="project" value="UniProtKB-KW"/>
</dbReference>
<dbReference type="GeneID" id="58230262"/>
<protein>
    <recommendedName>
        <fullName evidence="2">Metallo-beta-lactamase domain-containing protein</fullName>
    </recommendedName>
</protein>
<dbReference type="EMBL" id="JXXZ01000019">
    <property type="protein sequence ID" value="KJY96115.1"/>
    <property type="molecule type" value="Genomic_DNA"/>
</dbReference>
<dbReference type="GO" id="GO:0050313">
    <property type="term" value="F:sulfur dioxygenase activity"/>
    <property type="evidence" value="ECO:0007669"/>
    <property type="project" value="InterPro"/>
</dbReference>
<gene>
    <name evidence="3" type="ORF">TW72_17345</name>
</gene>
<keyword evidence="1" id="KW-0479">Metal-binding</keyword>
<evidence type="ECO:0000256" key="1">
    <source>
        <dbReference type="ARBA" id="ARBA00022723"/>
    </source>
</evidence>
<feature type="domain" description="Metallo-beta-lactamase" evidence="2">
    <location>
        <begin position="14"/>
        <end position="202"/>
    </location>
</feature>
<evidence type="ECO:0000259" key="2">
    <source>
        <dbReference type="SMART" id="SM00849"/>
    </source>
</evidence>
<dbReference type="CDD" id="cd07724">
    <property type="entry name" value="POD-like_MBL-fold"/>
    <property type="match status" value="1"/>
</dbReference>
<dbReference type="RefSeq" id="WP_045980341.1">
    <property type="nucleotide sequence ID" value="NZ_JXXY01000017.1"/>
</dbReference>
<dbReference type="InterPro" id="IPR051682">
    <property type="entry name" value="Mito_Persulfide_Diox"/>
</dbReference>
<dbReference type="PANTHER" id="PTHR43084:SF1">
    <property type="entry name" value="PERSULFIDE DIOXYGENASE ETHE1, MITOCHONDRIAL"/>
    <property type="match status" value="1"/>
</dbReference>